<dbReference type="InterPro" id="IPR012796">
    <property type="entry name" value="Lysidine-tRNA-synth_C"/>
</dbReference>
<dbReference type="AlphaFoldDB" id="A0AA51X636"/>
<evidence type="ECO:0000256" key="6">
    <source>
        <dbReference type="ARBA" id="ARBA00022840"/>
    </source>
</evidence>
<gene>
    <name evidence="8 10" type="primary">tilS</name>
    <name evidence="10" type="ORF">Q9312_16780</name>
</gene>
<keyword evidence="5 8" id="KW-0547">Nucleotide-binding</keyword>
<accession>A0AA51X636</accession>
<comment type="function">
    <text evidence="8">Ligates lysine onto the cytidine present at position 34 of the AUA codon-specific tRNA(Ile) that contains the anticodon CAU, in an ATP-dependent manner. Cytidine is converted to lysidine, thus changing the amino acid specificity of the tRNA from methionine to isoleucine.</text>
</comment>
<dbReference type="InterPro" id="IPR011063">
    <property type="entry name" value="TilS/TtcA_N"/>
</dbReference>
<dbReference type="Proteomes" id="UP001239782">
    <property type="component" value="Chromosome"/>
</dbReference>
<keyword evidence="6 8" id="KW-0067">ATP-binding</keyword>
<evidence type="ECO:0000256" key="2">
    <source>
        <dbReference type="ARBA" id="ARBA00022490"/>
    </source>
</evidence>
<evidence type="ECO:0000259" key="9">
    <source>
        <dbReference type="SMART" id="SM00977"/>
    </source>
</evidence>
<evidence type="ECO:0000256" key="5">
    <source>
        <dbReference type="ARBA" id="ARBA00022741"/>
    </source>
</evidence>
<evidence type="ECO:0000256" key="7">
    <source>
        <dbReference type="ARBA" id="ARBA00048539"/>
    </source>
</evidence>
<dbReference type="InterPro" id="IPR014729">
    <property type="entry name" value="Rossmann-like_a/b/a_fold"/>
</dbReference>
<dbReference type="InterPro" id="IPR012094">
    <property type="entry name" value="tRNA_Ile_lys_synt"/>
</dbReference>
<dbReference type="Pfam" id="PF01171">
    <property type="entry name" value="ATP_bind_3"/>
    <property type="match status" value="1"/>
</dbReference>
<dbReference type="PANTHER" id="PTHR43033:SF1">
    <property type="entry name" value="TRNA(ILE)-LYSIDINE SYNTHASE-RELATED"/>
    <property type="match status" value="1"/>
</dbReference>
<comment type="subcellular location">
    <subcellularLocation>
        <location evidence="1 8">Cytoplasm</location>
    </subcellularLocation>
</comment>
<feature type="domain" description="Lysidine-tRNA(Ile) synthetase C-terminal" evidence="9">
    <location>
        <begin position="375"/>
        <end position="447"/>
    </location>
</feature>
<dbReference type="SUPFAM" id="SSF52402">
    <property type="entry name" value="Adenine nucleotide alpha hydrolases-like"/>
    <property type="match status" value="1"/>
</dbReference>
<evidence type="ECO:0000313" key="11">
    <source>
        <dbReference type="Proteomes" id="UP001239782"/>
    </source>
</evidence>
<dbReference type="NCBIfam" id="TIGR02432">
    <property type="entry name" value="lysidine_TilS_N"/>
    <property type="match status" value="1"/>
</dbReference>
<dbReference type="Pfam" id="PF09179">
    <property type="entry name" value="TilS"/>
    <property type="match status" value="1"/>
</dbReference>
<keyword evidence="4 8" id="KW-0819">tRNA processing</keyword>
<reference evidence="10 11" key="1">
    <citation type="submission" date="2023-08" db="EMBL/GenBank/DDBJ databases">
        <title>Pleionea litopenaei sp. nov., isolated from stomach of juvenile Litopenaeus vannamei.</title>
        <authorList>
            <person name="Rho A.M."/>
            <person name="Hwang C.Y."/>
        </authorList>
    </citation>
    <scope>NUCLEOTIDE SEQUENCE [LARGE SCALE GENOMIC DNA]</scope>
    <source>
        <strain evidence="10 11">HL-JVS1</strain>
    </source>
</reference>
<dbReference type="SUPFAM" id="SSF82829">
    <property type="entry name" value="MesJ substrate recognition domain-like"/>
    <property type="match status" value="1"/>
</dbReference>
<dbReference type="SUPFAM" id="SSF56037">
    <property type="entry name" value="PheT/TilS domain"/>
    <property type="match status" value="1"/>
</dbReference>
<dbReference type="GO" id="GO:0005737">
    <property type="term" value="C:cytoplasm"/>
    <property type="evidence" value="ECO:0007669"/>
    <property type="project" value="UniProtKB-SubCell"/>
</dbReference>
<dbReference type="CDD" id="cd01992">
    <property type="entry name" value="TilS_N"/>
    <property type="match status" value="1"/>
</dbReference>
<comment type="catalytic activity">
    <reaction evidence="7 8">
        <text>cytidine(34) in tRNA(Ile2) + L-lysine + ATP = lysidine(34) in tRNA(Ile2) + AMP + diphosphate + H(+)</text>
        <dbReference type="Rhea" id="RHEA:43744"/>
        <dbReference type="Rhea" id="RHEA-COMP:10625"/>
        <dbReference type="Rhea" id="RHEA-COMP:10670"/>
        <dbReference type="ChEBI" id="CHEBI:15378"/>
        <dbReference type="ChEBI" id="CHEBI:30616"/>
        <dbReference type="ChEBI" id="CHEBI:32551"/>
        <dbReference type="ChEBI" id="CHEBI:33019"/>
        <dbReference type="ChEBI" id="CHEBI:82748"/>
        <dbReference type="ChEBI" id="CHEBI:83665"/>
        <dbReference type="ChEBI" id="CHEBI:456215"/>
        <dbReference type="EC" id="6.3.4.19"/>
    </reaction>
</comment>
<name>A0AA51X636_9GAMM</name>
<sequence>MTLALDVAQQALQHLPKLKRFWVGLSGGIDSSVLLHLCHTTCPKHIQLKAIHVNHGLSPNADQWQRHCQSVCKKLGVELITVDVAVNEQGKGIEDAARQARWKAYEEVIGGAKGLVEHELLVLGHHADDQAETLLLNLLRGSGLRGAQGMSHFTQRQIFSVFRPMLNIEKTAIVDYARHYGLNWVDDESNQDVYFRRNFLRQEIFPTLVKQWPAYASTMGRFCQNMQALNSVVDEWLQEDLVKVLDNDKLNLDVLSQWSLHRQKQILLYWLQQSTHYAPPASQLNEFVRQINSSKEADVGRCELRFSKWALIQSKRHLELIQQTQLDVTAFHYVWDDLSKPIAVPEISAQLTSDAANDLSNSPLLIRPPKINEVVTVRSRVGGERAWPSYRGKANSLKKIYQEMGVPNWLRETTPLIFYDQELVCAVGQFVDRRFLSNETESLQFTLQPLEN</sequence>
<dbReference type="Gene3D" id="3.40.50.620">
    <property type="entry name" value="HUPs"/>
    <property type="match status" value="1"/>
</dbReference>
<proteinExistence type="inferred from homology"/>
<dbReference type="KEGG" id="plei:Q9312_16780"/>
<evidence type="ECO:0000256" key="1">
    <source>
        <dbReference type="ARBA" id="ARBA00004496"/>
    </source>
</evidence>
<evidence type="ECO:0000313" key="10">
    <source>
        <dbReference type="EMBL" id="WMS86872.1"/>
    </source>
</evidence>
<dbReference type="InterPro" id="IPR012795">
    <property type="entry name" value="tRNA_Ile_lys_synt_N"/>
</dbReference>
<keyword evidence="3 8" id="KW-0436">Ligase</keyword>
<evidence type="ECO:0000256" key="4">
    <source>
        <dbReference type="ARBA" id="ARBA00022694"/>
    </source>
</evidence>
<evidence type="ECO:0000256" key="3">
    <source>
        <dbReference type="ARBA" id="ARBA00022598"/>
    </source>
</evidence>
<dbReference type="Gene3D" id="1.20.59.20">
    <property type="match status" value="1"/>
</dbReference>
<dbReference type="Pfam" id="PF11734">
    <property type="entry name" value="TilS_C"/>
    <property type="match status" value="1"/>
</dbReference>
<dbReference type="InterPro" id="IPR015262">
    <property type="entry name" value="tRNA_Ile_lys_synt_subst-bd"/>
</dbReference>
<dbReference type="GO" id="GO:0006400">
    <property type="term" value="P:tRNA modification"/>
    <property type="evidence" value="ECO:0007669"/>
    <property type="project" value="UniProtKB-UniRule"/>
</dbReference>
<keyword evidence="2 8" id="KW-0963">Cytoplasm</keyword>
<organism evidence="10 11">
    <name type="scientific">Pleionea litopenaei</name>
    <dbReference type="NCBI Taxonomy" id="3070815"/>
    <lineage>
        <taxon>Bacteria</taxon>
        <taxon>Pseudomonadati</taxon>
        <taxon>Pseudomonadota</taxon>
        <taxon>Gammaproteobacteria</taxon>
        <taxon>Oceanospirillales</taxon>
        <taxon>Pleioneaceae</taxon>
        <taxon>Pleionea</taxon>
    </lineage>
</organism>
<dbReference type="HAMAP" id="MF_01161">
    <property type="entry name" value="tRNA_Ile_lys_synt"/>
    <property type="match status" value="1"/>
</dbReference>
<dbReference type="EC" id="6.3.4.19" evidence="8"/>
<comment type="domain">
    <text evidence="8">The N-terminal region contains the highly conserved SGGXDS motif, predicted to be a P-loop motif involved in ATP binding.</text>
</comment>
<dbReference type="RefSeq" id="WP_309202008.1">
    <property type="nucleotide sequence ID" value="NZ_CP133548.1"/>
</dbReference>
<dbReference type="EMBL" id="CP133548">
    <property type="protein sequence ID" value="WMS86872.1"/>
    <property type="molecule type" value="Genomic_DNA"/>
</dbReference>
<comment type="similarity">
    <text evidence="8">Belongs to the tRNA(Ile)-lysidine synthase family.</text>
</comment>
<dbReference type="GO" id="GO:0032267">
    <property type="term" value="F:tRNA(Ile)-lysidine synthase activity"/>
    <property type="evidence" value="ECO:0007669"/>
    <property type="project" value="UniProtKB-EC"/>
</dbReference>
<evidence type="ECO:0000256" key="8">
    <source>
        <dbReference type="HAMAP-Rule" id="MF_01161"/>
    </source>
</evidence>
<dbReference type="PANTHER" id="PTHR43033">
    <property type="entry name" value="TRNA(ILE)-LYSIDINE SYNTHASE-RELATED"/>
    <property type="match status" value="1"/>
</dbReference>
<dbReference type="GO" id="GO:0005524">
    <property type="term" value="F:ATP binding"/>
    <property type="evidence" value="ECO:0007669"/>
    <property type="project" value="UniProtKB-UniRule"/>
</dbReference>
<dbReference type="NCBIfam" id="TIGR02433">
    <property type="entry name" value="lysidine_TilS_C"/>
    <property type="match status" value="1"/>
</dbReference>
<protein>
    <recommendedName>
        <fullName evidence="8">tRNA(Ile)-lysidine synthase</fullName>
        <ecNumber evidence="8">6.3.4.19</ecNumber>
    </recommendedName>
    <alternativeName>
        <fullName evidence="8">tRNA(Ile)-2-lysyl-cytidine synthase</fullName>
    </alternativeName>
    <alternativeName>
        <fullName evidence="8">tRNA(Ile)-lysidine synthetase</fullName>
    </alternativeName>
</protein>
<feature type="binding site" evidence="8">
    <location>
        <begin position="26"/>
        <end position="31"/>
    </location>
    <ligand>
        <name>ATP</name>
        <dbReference type="ChEBI" id="CHEBI:30616"/>
    </ligand>
</feature>
<keyword evidence="11" id="KW-1185">Reference proteome</keyword>
<dbReference type="SMART" id="SM00977">
    <property type="entry name" value="TilS_C"/>
    <property type="match status" value="1"/>
</dbReference>